<dbReference type="AlphaFoldDB" id="A0A383F8A9"/>
<organism evidence="1">
    <name type="scientific">marine metagenome</name>
    <dbReference type="NCBI Taxonomy" id="408172"/>
    <lineage>
        <taxon>unclassified sequences</taxon>
        <taxon>metagenomes</taxon>
        <taxon>ecological metagenomes</taxon>
    </lineage>
</organism>
<protein>
    <submittedName>
        <fullName evidence="1">Uncharacterized protein</fullName>
    </submittedName>
</protein>
<sequence length="46" mass="4893">MKPLPVIHFIIASCLAAAAVAKEVKTPNPLEGAKTLIYKEASDTKL</sequence>
<feature type="non-terminal residue" evidence="1">
    <location>
        <position position="46"/>
    </location>
</feature>
<name>A0A383F8A9_9ZZZZ</name>
<gene>
    <name evidence="1" type="ORF">METZ01_LOCUS517757</name>
</gene>
<proteinExistence type="predicted"/>
<reference evidence="1" key="1">
    <citation type="submission" date="2018-05" db="EMBL/GenBank/DDBJ databases">
        <authorList>
            <person name="Lanie J.A."/>
            <person name="Ng W.-L."/>
            <person name="Kazmierczak K.M."/>
            <person name="Andrzejewski T.M."/>
            <person name="Davidsen T.M."/>
            <person name="Wayne K.J."/>
            <person name="Tettelin H."/>
            <person name="Glass J.I."/>
            <person name="Rusch D."/>
            <person name="Podicherti R."/>
            <person name="Tsui H.-C.T."/>
            <person name="Winkler M.E."/>
        </authorList>
    </citation>
    <scope>NUCLEOTIDE SEQUENCE</scope>
</reference>
<evidence type="ECO:0000313" key="1">
    <source>
        <dbReference type="EMBL" id="SVE64903.1"/>
    </source>
</evidence>
<accession>A0A383F8A9</accession>
<dbReference type="EMBL" id="UINC01232086">
    <property type="protein sequence ID" value="SVE64903.1"/>
    <property type="molecule type" value="Genomic_DNA"/>
</dbReference>